<dbReference type="AlphaFoldDB" id="A0A2A3E3G8"/>
<evidence type="ECO:0000313" key="2">
    <source>
        <dbReference type="Proteomes" id="UP000242457"/>
    </source>
</evidence>
<protein>
    <submittedName>
        <fullName evidence="1">Uncharacterized protein</fullName>
    </submittedName>
</protein>
<evidence type="ECO:0000313" key="1">
    <source>
        <dbReference type="EMBL" id="PBC26250.1"/>
    </source>
</evidence>
<reference evidence="1 2" key="1">
    <citation type="submission" date="2014-07" db="EMBL/GenBank/DDBJ databases">
        <title>Genomic and transcriptomic analysis on Apis cerana provide comprehensive insights into honey bee biology.</title>
        <authorList>
            <person name="Diao Q."/>
            <person name="Sun L."/>
            <person name="Zheng H."/>
            <person name="Zheng H."/>
            <person name="Xu S."/>
            <person name="Wang S."/>
            <person name="Zeng Z."/>
            <person name="Hu F."/>
            <person name="Su S."/>
            <person name="Wu J."/>
        </authorList>
    </citation>
    <scope>NUCLEOTIDE SEQUENCE [LARGE SCALE GENOMIC DNA]</scope>
    <source>
        <tissue evidence="1">Pupae without intestine</tissue>
    </source>
</reference>
<accession>A0A2A3E3G8</accession>
<dbReference type="EMBL" id="KZ288401">
    <property type="protein sequence ID" value="PBC26250.1"/>
    <property type="molecule type" value="Genomic_DNA"/>
</dbReference>
<gene>
    <name evidence="1" type="ORF">APICC_01403</name>
</gene>
<proteinExistence type="predicted"/>
<sequence length="78" mass="8972">MKLTKLALAQDREYNNSSYFAIEPFYLNYNDLASPVSVLSLVSNLLTKTVNRHNEWKQERYSPSSSVHTLEIKLLLAP</sequence>
<dbReference type="Proteomes" id="UP000242457">
    <property type="component" value="Unassembled WGS sequence"/>
</dbReference>
<organism evidence="1 2">
    <name type="scientific">Apis cerana cerana</name>
    <name type="common">Oriental honeybee</name>
    <dbReference type="NCBI Taxonomy" id="94128"/>
    <lineage>
        <taxon>Eukaryota</taxon>
        <taxon>Metazoa</taxon>
        <taxon>Ecdysozoa</taxon>
        <taxon>Arthropoda</taxon>
        <taxon>Hexapoda</taxon>
        <taxon>Insecta</taxon>
        <taxon>Pterygota</taxon>
        <taxon>Neoptera</taxon>
        <taxon>Endopterygota</taxon>
        <taxon>Hymenoptera</taxon>
        <taxon>Apocrita</taxon>
        <taxon>Aculeata</taxon>
        <taxon>Apoidea</taxon>
        <taxon>Anthophila</taxon>
        <taxon>Apidae</taxon>
        <taxon>Apis</taxon>
    </lineage>
</organism>
<keyword evidence="2" id="KW-1185">Reference proteome</keyword>
<name>A0A2A3E3G8_APICC</name>